<dbReference type="CDD" id="cd03241">
    <property type="entry name" value="ABC_RecN"/>
    <property type="match status" value="2"/>
</dbReference>
<dbReference type="OrthoDB" id="9806954at2"/>
<dbReference type="GO" id="GO:0006281">
    <property type="term" value="P:DNA repair"/>
    <property type="evidence" value="ECO:0007669"/>
    <property type="project" value="UniProtKB-KW"/>
</dbReference>
<dbReference type="Proteomes" id="UP000218831">
    <property type="component" value="Unassembled WGS sequence"/>
</dbReference>
<feature type="domain" description="RecF/RecN/SMC N-terminal" evidence="11">
    <location>
        <begin position="1"/>
        <end position="523"/>
    </location>
</feature>
<dbReference type="GO" id="GO:0043590">
    <property type="term" value="C:bacterial nucleoid"/>
    <property type="evidence" value="ECO:0007669"/>
    <property type="project" value="TreeGrafter"/>
</dbReference>
<evidence type="ECO:0000256" key="5">
    <source>
        <dbReference type="ARBA" id="ARBA00022763"/>
    </source>
</evidence>
<evidence type="ECO:0000256" key="9">
    <source>
        <dbReference type="PIRNR" id="PIRNR003128"/>
    </source>
</evidence>
<accession>A0A2A2GBN7</accession>
<dbReference type="GO" id="GO:0009432">
    <property type="term" value="P:SOS response"/>
    <property type="evidence" value="ECO:0007669"/>
    <property type="project" value="TreeGrafter"/>
</dbReference>
<evidence type="ECO:0000313" key="12">
    <source>
        <dbReference type="EMBL" id="PAU94212.1"/>
    </source>
</evidence>
<dbReference type="NCBIfam" id="TIGR00634">
    <property type="entry name" value="recN"/>
    <property type="match status" value="1"/>
</dbReference>
<keyword evidence="7 9" id="KW-0234">DNA repair</keyword>
<evidence type="ECO:0000256" key="10">
    <source>
        <dbReference type="SAM" id="Coils"/>
    </source>
</evidence>
<dbReference type="AlphaFoldDB" id="A0A2A2GBN7"/>
<evidence type="ECO:0000256" key="1">
    <source>
        <dbReference type="ARBA" id="ARBA00003618"/>
    </source>
</evidence>
<sequence>MIQSLYIKDFALIDELEVSFQEGLNILTGQTGAGKSIIVGALNMILGERADTEVIRQGASKAIAEAIIEVREYEEVNQLLEENAVEKRPELILRREIRSSGSRGFINDTPVNISVLREVGNYLVDLHGQHDHQMLLKEENHRGVIDGFAEVQPALKAYGQSYQEMVELRKELRSLQKRERELQEKVELYQFQVEELEDAELDPEEEEKLEEEIHLLDNAEELDQKAGAIVEMGDHNEINVMELLNQIKLHLEDIARIEPEFESYLEEISSARISIRETVQFAERYRSKIEFNSSRLEKLRKRQNQLNSLQKKYHRGIPELIEYLHEIKKELSLAENFDLEIEKLEKKIDNQADVLAEKAKELHNVREKVGDELSKKIEDELSKLGIPHANFEVRVDWMVAPESQGWITVDGRPVECTEHGCDEVRLYISTNKGEEPKPLAKIASGGEISRVMLALKSIIAREQSLPVMIFDEIDTGISGEISEKVGRTMRRLSERCQIIAITHQPQIASQAHKHYKVQKVEQDGRTVSRIIPLNENEHITEVATLMSGEDITEAALESAQELINRNTFKN</sequence>
<reference evidence="12 13" key="1">
    <citation type="submission" date="2017-08" db="EMBL/GenBank/DDBJ databases">
        <title>Aliifodinibius alkalisoli sp. nov., isolated from saline alkaline soil.</title>
        <authorList>
            <person name="Liu D."/>
            <person name="Zhang G."/>
        </authorList>
    </citation>
    <scope>NUCLEOTIDE SEQUENCE [LARGE SCALE GENOMIC DNA]</scope>
    <source>
        <strain evidence="12 13">WN023</strain>
    </source>
</reference>
<dbReference type="InterPro" id="IPR004604">
    <property type="entry name" value="DNA_recomb/repair_RecN"/>
</dbReference>
<keyword evidence="4" id="KW-0547">Nucleotide-binding</keyword>
<dbReference type="FunFam" id="3.40.50.300:FF:000356">
    <property type="entry name" value="DNA repair protein RecN"/>
    <property type="match status" value="1"/>
</dbReference>
<evidence type="ECO:0000256" key="2">
    <source>
        <dbReference type="ARBA" id="ARBA00009441"/>
    </source>
</evidence>
<comment type="similarity">
    <text evidence="2 9">Belongs to the RecN family.</text>
</comment>
<evidence type="ECO:0000256" key="8">
    <source>
        <dbReference type="ARBA" id="ARBA00033408"/>
    </source>
</evidence>
<keyword evidence="10" id="KW-0175">Coiled coil</keyword>
<dbReference type="PIRSF" id="PIRSF003128">
    <property type="entry name" value="RecN"/>
    <property type="match status" value="1"/>
</dbReference>
<evidence type="ECO:0000313" key="13">
    <source>
        <dbReference type="Proteomes" id="UP000218831"/>
    </source>
</evidence>
<comment type="caution">
    <text evidence="12">The sequence shown here is derived from an EMBL/GenBank/DDBJ whole genome shotgun (WGS) entry which is preliminary data.</text>
</comment>
<evidence type="ECO:0000259" key="11">
    <source>
        <dbReference type="Pfam" id="PF02463"/>
    </source>
</evidence>
<dbReference type="EMBL" id="NSKE01000005">
    <property type="protein sequence ID" value="PAU94212.1"/>
    <property type="molecule type" value="Genomic_DNA"/>
</dbReference>
<dbReference type="InterPro" id="IPR027417">
    <property type="entry name" value="P-loop_NTPase"/>
</dbReference>
<comment type="function">
    <text evidence="1 9">May be involved in recombinational repair of damaged DNA.</text>
</comment>
<dbReference type="RefSeq" id="WP_095606343.1">
    <property type="nucleotide sequence ID" value="NZ_NSKE01000005.1"/>
</dbReference>
<keyword evidence="13" id="KW-1185">Reference proteome</keyword>
<feature type="coiled-coil region" evidence="10">
    <location>
        <begin position="158"/>
        <end position="199"/>
    </location>
</feature>
<keyword evidence="5 9" id="KW-0227">DNA damage</keyword>
<dbReference type="GO" id="GO:0005524">
    <property type="term" value="F:ATP binding"/>
    <property type="evidence" value="ECO:0007669"/>
    <property type="project" value="UniProtKB-KW"/>
</dbReference>
<proteinExistence type="inferred from homology"/>
<dbReference type="Gene3D" id="3.40.50.300">
    <property type="entry name" value="P-loop containing nucleotide triphosphate hydrolases"/>
    <property type="match status" value="2"/>
</dbReference>
<organism evidence="12 13">
    <name type="scientific">Fodinibius salipaludis</name>
    <dbReference type="NCBI Taxonomy" id="2032627"/>
    <lineage>
        <taxon>Bacteria</taxon>
        <taxon>Pseudomonadati</taxon>
        <taxon>Balneolota</taxon>
        <taxon>Balneolia</taxon>
        <taxon>Balneolales</taxon>
        <taxon>Balneolaceae</taxon>
        <taxon>Fodinibius</taxon>
    </lineage>
</organism>
<name>A0A2A2GBN7_9BACT</name>
<dbReference type="Pfam" id="PF02463">
    <property type="entry name" value="SMC_N"/>
    <property type="match status" value="1"/>
</dbReference>
<dbReference type="InterPro" id="IPR003395">
    <property type="entry name" value="RecF/RecN/SMC_N"/>
</dbReference>
<dbReference type="PANTHER" id="PTHR11059:SF0">
    <property type="entry name" value="DNA REPAIR PROTEIN RECN"/>
    <property type="match status" value="1"/>
</dbReference>
<dbReference type="FunFam" id="3.40.50.300:FF:000319">
    <property type="entry name" value="DNA repair protein RecN"/>
    <property type="match status" value="1"/>
</dbReference>
<evidence type="ECO:0000256" key="4">
    <source>
        <dbReference type="ARBA" id="ARBA00022741"/>
    </source>
</evidence>
<evidence type="ECO:0000256" key="3">
    <source>
        <dbReference type="ARBA" id="ARBA00021315"/>
    </source>
</evidence>
<protein>
    <recommendedName>
        <fullName evidence="3 9">DNA repair protein RecN</fullName>
    </recommendedName>
    <alternativeName>
        <fullName evidence="8 9">Recombination protein N</fullName>
    </alternativeName>
</protein>
<dbReference type="PANTHER" id="PTHR11059">
    <property type="entry name" value="DNA REPAIR PROTEIN RECN"/>
    <property type="match status" value="1"/>
</dbReference>
<dbReference type="SUPFAM" id="SSF52540">
    <property type="entry name" value="P-loop containing nucleoside triphosphate hydrolases"/>
    <property type="match status" value="1"/>
</dbReference>
<evidence type="ECO:0000256" key="6">
    <source>
        <dbReference type="ARBA" id="ARBA00022840"/>
    </source>
</evidence>
<keyword evidence="6" id="KW-0067">ATP-binding</keyword>
<dbReference type="GO" id="GO:0006310">
    <property type="term" value="P:DNA recombination"/>
    <property type="evidence" value="ECO:0007669"/>
    <property type="project" value="InterPro"/>
</dbReference>
<gene>
    <name evidence="12" type="primary">recN</name>
    <name evidence="12" type="ORF">CK503_08340</name>
</gene>
<feature type="coiled-coil region" evidence="10">
    <location>
        <begin position="327"/>
        <end position="361"/>
    </location>
</feature>
<evidence type="ECO:0000256" key="7">
    <source>
        <dbReference type="ARBA" id="ARBA00023204"/>
    </source>
</evidence>